<dbReference type="InterPro" id="IPR050708">
    <property type="entry name" value="T6SS_VgrG/RHS"/>
</dbReference>
<dbReference type="Proteomes" id="UP001242368">
    <property type="component" value="Unassembled WGS sequence"/>
</dbReference>
<protein>
    <submittedName>
        <fullName evidence="1">RHS repeat-associated core domain-containing protein</fullName>
    </submittedName>
</protein>
<dbReference type="NCBIfam" id="TIGR03696">
    <property type="entry name" value="Rhs_assc_core"/>
    <property type="match status" value="1"/>
</dbReference>
<sequence length="280" mass="32381">MVEHNQSQYYGNQYKFNGKELDSTTGMYYYGARYYEPRFSIFVSVDPLAEQTMTPYQYVHNNPINLIDPTGMNAEPPVKGLQYFRDDTGEYFWNKEKDKYEHYVNDKDGSKSFKGYYDASSFKEPVGDYFIDFNSAGSQKDTFDISKTITSISDPLYSVLNLMGQIKNISNPEKYPGVEIYSSPHMNGALTAGNVIFTNPDMQDKNTLDHEYGHYLDYKHNFEYKQKEYLKTIAIPSIISATRSTVSDKYKHEKSQSEKRANRLGGAWTGNKDLKNIYRN</sequence>
<keyword evidence="2" id="KW-1185">Reference proteome</keyword>
<evidence type="ECO:0000313" key="1">
    <source>
        <dbReference type="EMBL" id="MDN3707098.1"/>
    </source>
</evidence>
<name>A0ABT8CRG5_9FLAO</name>
<comment type="caution">
    <text evidence="1">The sequence shown here is derived from an EMBL/GenBank/DDBJ whole genome shotgun (WGS) entry which is preliminary data.</text>
</comment>
<accession>A0ABT8CRG5</accession>
<dbReference type="Gene3D" id="2.180.10.10">
    <property type="entry name" value="RHS repeat-associated core"/>
    <property type="match status" value="1"/>
</dbReference>
<dbReference type="EMBL" id="JAUFQU010000001">
    <property type="protein sequence ID" value="MDN3707098.1"/>
    <property type="molecule type" value="Genomic_DNA"/>
</dbReference>
<organism evidence="1 2">
    <name type="scientific">Paenimyroides ceti</name>
    <dbReference type="NCBI Taxonomy" id="395087"/>
    <lineage>
        <taxon>Bacteria</taxon>
        <taxon>Pseudomonadati</taxon>
        <taxon>Bacteroidota</taxon>
        <taxon>Flavobacteriia</taxon>
        <taxon>Flavobacteriales</taxon>
        <taxon>Flavobacteriaceae</taxon>
        <taxon>Paenimyroides</taxon>
    </lineage>
</organism>
<reference evidence="2" key="1">
    <citation type="journal article" date="2019" name="Int. J. Syst. Evol. Microbiol.">
        <title>The Global Catalogue of Microorganisms (GCM) 10K type strain sequencing project: providing services to taxonomists for standard genome sequencing and annotation.</title>
        <authorList>
            <consortium name="The Broad Institute Genomics Platform"/>
            <consortium name="The Broad Institute Genome Sequencing Center for Infectious Disease"/>
            <person name="Wu L."/>
            <person name="Ma J."/>
        </authorList>
    </citation>
    <scope>NUCLEOTIDE SEQUENCE [LARGE SCALE GENOMIC DNA]</scope>
    <source>
        <strain evidence="2">CECT 7184</strain>
    </source>
</reference>
<evidence type="ECO:0000313" key="2">
    <source>
        <dbReference type="Proteomes" id="UP001242368"/>
    </source>
</evidence>
<gene>
    <name evidence="1" type="ORF">QW060_08115</name>
</gene>
<proteinExistence type="predicted"/>
<dbReference type="InterPro" id="IPR022385">
    <property type="entry name" value="Rhs_assc_core"/>
</dbReference>
<dbReference type="PANTHER" id="PTHR32305:SF15">
    <property type="entry name" value="PROTEIN RHSA-RELATED"/>
    <property type="match status" value="1"/>
</dbReference>
<dbReference type="RefSeq" id="WP_290363137.1">
    <property type="nucleotide sequence ID" value="NZ_JAUFQU010000001.1"/>
</dbReference>
<dbReference type="PANTHER" id="PTHR32305">
    <property type="match status" value="1"/>
</dbReference>